<dbReference type="AlphaFoldDB" id="A0A6V7X0Z5"/>
<dbReference type="EMBL" id="CAJEWN010000964">
    <property type="protein sequence ID" value="CAD2192657.1"/>
    <property type="molecule type" value="Genomic_DNA"/>
</dbReference>
<organism evidence="2 3">
    <name type="scientific">Meloidogyne enterolobii</name>
    <name type="common">Root-knot nematode worm</name>
    <name type="synonym">Meloidogyne mayaguensis</name>
    <dbReference type="NCBI Taxonomy" id="390850"/>
    <lineage>
        <taxon>Eukaryota</taxon>
        <taxon>Metazoa</taxon>
        <taxon>Ecdysozoa</taxon>
        <taxon>Nematoda</taxon>
        <taxon>Chromadorea</taxon>
        <taxon>Rhabditida</taxon>
        <taxon>Tylenchina</taxon>
        <taxon>Tylenchomorpha</taxon>
        <taxon>Tylenchoidea</taxon>
        <taxon>Meloidogynidae</taxon>
        <taxon>Meloidogyninae</taxon>
        <taxon>Meloidogyne</taxon>
    </lineage>
</organism>
<gene>
    <name evidence="2" type="ORF">MENT_LOCUS45557</name>
</gene>
<sequence length="99" mass="11940">MTQLEEINLHFASNHIKLKMEWLREVVNFLSNIEVVLLLNLFLQSFFKISTDKLIGLVYQQWIYSNIQQSTEPIKEFENFNDIFDLPQPYFYRLNLLPI</sequence>
<dbReference type="InterPro" id="IPR049363">
    <property type="entry name" value="RMI1_N"/>
</dbReference>
<dbReference type="Pfam" id="PF21000">
    <property type="entry name" value="RMI1_N_N"/>
    <property type="match status" value="1"/>
</dbReference>
<name>A0A6V7X0Z5_MELEN</name>
<evidence type="ECO:0000313" key="2">
    <source>
        <dbReference type="EMBL" id="CAD2192657.1"/>
    </source>
</evidence>
<reference evidence="2 3" key="1">
    <citation type="submission" date="2020-08" db="EMBL/GenBank/DDBJ databases">
        <authorList>
            <person name="Koutsovoulos G."/>
            <person name="Danchin GJ E."/>
        </authorList>
    </citation>
    <scope>NUCLEOTIDE SEQUENCE [LARGE SCALE GENOMIC DNA]</scope>
</reference>
<comment type="caution">
    <text evidence="2">The sequence shown here is derived from an EMBL/GenBank/DDBJ whole genome shotgun (WGS) entry which is preliminary data.</text>
</comment>
<proteinExistence type="predicted"/>
<dbReference type="Proteomes" id="UP000580250">
    <property type="component" value="Unassembled WGS sequence"/>
</dbReference>
<feature type="domain" description="RMI1 N-terminal" evidence="1">
    <location>
        <begin position="11"/>
        <end position="70"/>
    </location>
</feature>
<accession>A0A6V7X0Z5</accession>
<protein>
    <recommendedName>
        <fullName evidence="1">RMI1 N-terminal domain-containing protein</fullName>
    </recommendedName>
</protein>
<evidence type="ECO:0000313" key="3">
    <source>
        <dbReference type="Proteomes" id="UP000580250"/>
    </source>
</evidence>
<dbReference type="OrthoDB" id="341511at2759"/>
<evidence type="ECO:0000259" key="1">
    <source>
        <dbReference type="Pfam" id="PF21000"/>
    </source>
</evidence>